<keyword evidence="1" id="KW-0472">Membrane</keyword>
<dbReference type="KEGG" id="cmv:CMUST_15650"/>
<dbReference type="AlphaFoldDB" id="A0A0G3H1X7"/>
<organism evidence="2 3">
    <name type="scientific">Corynebacterium mustelae</name>
    <dbReference type="NCBI Taxonomy" id="571915"/>
    <lineage>
        <taxon>Bacteria</taxon>
        <taxon>Bacillati</taxon>
        <taxon>Actinomycetota</taxon>
        <taxon>Actinomycetes</taxon>
        <taxon>Mycobacteriales</taxon>
        <taxon>Corynebacteriaceae</taxon>
        <taxon>Corynebacterium</taxon>
    </lineage>
</organism>
<evidence type="ECO:0000256" key="1">
    <source>
        <dbReference type="SAM" id="Phobius"/>
    </source>
</evidence>
<keyword evidence="3" id="KW-1185">Reference proteome</keyword>
<gene>
    <name evidence="2" type="ORF">CMUST_15650</name>
</gene>
<feature type="transmembrane region" description="Helical" evidence="1">
    <location>
        <begin position="76"/>
        <end position="102"/>
    </location>
</feature>
<geneLocation type="plasmid" evidence="2 3">
    <name>pCmus45274</name>
</geneLocation>
<keyword evidence="1" id="KW-1133">Transmembrane helix</keyword>
<keyword evidence="2" id="KW-0614">Plasmid</keyword>
<dbReference type="RefSeq" id="WP_144414293.1">
    <property type="nucleotide sequence ID" value="NZ_CP011543.1"/>
</dbReference>
<feature type="transmembrane region" description="Helical" evidence="1">
    <location>
        <begin position="45"/>
        <end position="64"/>
    </location>
</feature>
<name>A0A0G3H1X7_9CORY</name>
<accession>A0A0G3H1X7</accession>
<evidence type="ECO:0000313" key="2">
    <source>
        <dbReference type="EMBL" id="AKK07419.1"/>
    </source>
</evidence>
<keyword evidence="1" id="KW-0812">Transmembrane</keyword>
<feature type="transmembrane region" description="Helical" evidence="1">
    <location>
        <begin position="12"/>
        <end position="33"/>
    </location>
</feature>
<sequence>MWIDLRSRDLAILGWRDYVASVCIFEGVGLRWVALKQKGRGTDMAVVIALLLCGAIGLFAYGFIEPPKSALKLLMLFVGSATLFALAFFLAFFDVSAIYGLIS</sequence>
<evidence type="ECO:0000313" key="3">
    <source>
        <dbReference type="Proteomes" id="UP000035199"/>
    </source>
</evidence>
<reference evidence="3" key="2">
    <citation type="submission" date="2015-05" db="EMBL/GenBank/DDBJ databases">
        <title>Complete genome sequence of Corynebacterium mustelae DSM 45274, isolated from various tissues of a male ferret with lethal sepsis.</title>
        <authorList>
            <person name="Ruckert C."/>
            <person name="Albersmeier A."/>
            <person name="Winkler A."/>
            <person name="Tauch A."/>
        </authorList>
    </citation>
    <scope>NUCLEOTIDE SEQUENCE [LARGE SCALE GENOMIC DNA]</scope>
    <source>
        <strain evidence="3">DSM 45274</strain>
        <plasmid evidence="3">Plasmid pCmus45274</plasmid>
    </source>
</reference>
<protein>
    <submittedName>
        <fullName evidence="2">Uncharacterized protein</fullName>
    </submittedName>
</protein>
<dbReference type="Proteomes" id="UP000035199">
    <property type="component" value="Plasmid pCmus45274"/>
</dbReference>
<dbReference type="EMBL" id="CP011543">
    <property type="protein sequence ID" value="AKK07419.1"/>
    <property type="molecule type" value="Genomic_DNA"/>
</dbReference>
<reference evidence="2 3" key="1">
    <citation type="journal article" date="2015" name="Genome Announc.">
        <title>Complete Genome Sequence of the Type Strain Corynebacterium mustelae DSM 45274, Isolated from Various Tissues of a Male Ferret with Lethal Sepsis.</title>
        <authorList>
            <person name="Ruckert C."/>
            <person name="Eimer J."/>
            <person name="Winkler A."/>
            <person name="Tauch A."/>
        </authorList>
    </citation>
    <scope>NUCLEOTIDE SEQUENCE [LARGE SCALE GENOMIC DNA]</scope>
    <source>
        <strain evidence="2 3">DSM 45274</strain>
        <plasmid evidence="3">Plasmid pCmus45274</plasmid>
    </source>
</reference>
<dbReference type="PATRIC" id="fig|571915.4.peg.3360"/>
<proteinExistence type="predicted"/>